<evidence type="ECO:0000313" key="1">
    <source>
        <dbReference type="EMBL" id="KAF3853365.1"/>
    </source>
</evidence>
<evidence type="ECO:0000313" key="2">
    <source>
        <dbReference type="Proteomes" id="UP000518266"/>
    </source>
</evidence>
<sequence length="71" mass="7956">MKRNDFHRCHAFRGIVQHGSPATHRISPQPDVSAACMLGSIVSWRVFDCASVRFTLATTQTLQNQEVCKVL</sequence>
<reference evidence="1 2" key="1">
    <citation type="submission" date="2020-03" db="EMBL/GenBank/DDBJ databases">
        <title>Dissostichus mawsoni Genome sequencing and assembly.</title>
        <authorList>
            <person name="Park H."/>
        </authorList>
    </citation>
    <scope>NUCLEOTIDE SEQUENCE [LARGE SCALE GENOMIC DNA]</scope>
    <source>
        <strain evidence="1">DM0001</strain>
        <tissue evidence="1">Muscle</tissue>
    </source>
</reference>
<keyword evidence="2" id="KW-1185">Reference proteome</keyword>
<accession>A0A7J5YV46</accession>
<dbReference type="Proteomes" id="UP000518266">
    <property type="component" value="Unassembled WGS sequence"/>
</dbReference>
<dbReference type="AlphaFoldDB" id="A0A7J5YV46"/>
<proteinExistence type="predicted"/>
<name>A0A7J5YV46_DISMA</name>
<protein>
    <submittedName>
        <fullName evidence="1">Uncharacterized protein</fullName>
    </submittedName>
</protein>
<dbReference type="EMBL" id="JAAKFY010000008">
    <property type="protein sequence ID" value="KAF3853365.1"/>
    <property type="molecule type" value="Genomic_DNA"/>
</dbReference>
<comment type="caution">
    <text evidence="1">The sequence shown here is derived from an EMBL/GenBank/DDBJ whole genome shotgun (WGS) entry which is preliminary data.</text>
</comment>
<gene>
    <name evidence="1" type="ORF">F7725_014053</name>
</gene>
<organism evidence="1 2">
    <name type="scientific">Dissostichus mawsoni</name>
    <name type="common">Antarctic cod</name>
    <dbReference type="NCBI Taxonomy" id="36200"/>
    <lineage>
        <taxon>Eukaryota</taxon>
        <taxon>Metazoa</taxon>
        <taxon>Chordata</taxon>
        <taxon>Craniata</taxon>
        <taxon>Vertebrata</taxon>
        <taxon>Euteleostomi</taxon>
        <taxon>Actinopterygii</taxon>
        <taxon>Neopterygii</taxon>
        <taxon>Teleostei</taxon>
        <taxon>Neoteleostei</taxon>
        <taxon>Acanthomorphata</taxon>
        <taxon>Eupercaria</taxon>
        <taxon>Perciformes</taxon>
        <taxon>Notothenioidei</taxon>
        <taxon>Nototheniidae</taxon>
        <taxon>Dissostichus</taxon>
    </lineage>
</organism>